<gene>
    <name evidence="1" type="ORF">ALQ84_101753</name>
</gene>
<dbReference type="EMBL" id="RBOC01000068">
    <property type="protein sequence ID" value="RMM11292.1"/>
    <property type="molecule type" value="Genomic_DNA"/>
</dbReference>
<protein>
    <submittedName>
        <fullName evidence="1">Uncharacterized protein</fullName>
    </submittedName>
</protein>
<sequence length="94" mass="10460">MGILFAKLGGGLVDVLDFPCALRPSKQALLDHTGFKRWFSQFTSDNEVILKDGVFQIRALCVTRQFDRNVFVVLAFITDACFTVLSYQGIKIGA</sequence>
<dbReference type="AlphaFoldDB" id="A0A3M3BFD9"/>
<proteinExistence type="predicted"/>
<reference evidence="1 2" key="1">
    <citation type="submission" date="2018-08" db="EMBL/GenBank/DDBJ databases">
        <title>Recombination of ecologically and evolutionarily significant loci maintains genetic cohesion in the Pseudomonas syringae species complex.</title>
        <authorList>
            <person name="Dillon M."/>
            <person name="Thakur S."/>
            <person name="Almeida R.N.D."/>
            <person name="Weir B.S."/>
            <person name="Guttman D.S."/>
        </authorList>
    </citation>
    <scope>NUCLEOTIDE SEQUENCE [LARGE SCALE GENOMIC DNA]</scope>
    <source>
        <strain evidence="1 2">ICMP 4086</strain>
    </source>
</reference>
<evidence type="ECO:0000313" key="2">
    <source>
        <dbReference type="Proteomes" id="UP000278587"/>
    </source>
</evidence>
<accession>A0A3M3BFD9</accession>
<dbReference type="RefSeq" id="WP_060708998.1">
    <property type="nucleotide sequence ID" value="NZ_VXJY01000042.1"/>
</dbReference>
<evidence type="ECO:0000313" key="1">
    <source>
        <dbReference type="EMBL" id="RMM11292.1"/>
    </source>
</evidence>
<dbReference type="Proteomes" id="UP000278587">
    <property type="component" value="Unassembled WGS sequence"/>
</dbReference>
<comment type="caution">
    <text evidence="1">The sequence shown here is derived from an EMBL/GenBank/DDBJ whole genome shotgun (WGS) entry which is preliminary data.</text>
</comment>
<name>A0A3M3BFD9_9PSED</name>
<organism evidence="1 2">
    <name type="scientific">Pseudomonas caricapapayae</name>
    <dbReference type="NCBI Taxonomy" id="46678"/>
    <lineage>
        <taxon>Bacteria</taxon>
        <taxon>Pseudomonadati</taxon>
        <taxon>Pseudomonadota</taxon>
        <taxon>Gammaproteobacteria</taxon>
        <taxon>Pseudomonadales</taxon>
        <taxon>Pseudomonadaceae</taxon>
        <taxon>Pseudomonas</taxon>
    </lineage>
</organism>